<evidence type="ECO:0000313" key="3">
    <source>
        <dbReference type="Proteomes" id="UP000031443"/>
    </source>
</evidence>
<feature type="compositionally biased region" description="Basic residues" evidence="1">
    <location>
        <begin position="317"/>
        <end position="336"/>
    </location>
</feature>
<dbReference type="EMBL" id="KB539352">
    <property type="protein sequence ID" value="EMP32667.1"/>
    <property type="molecule type" value="Genomic_DNA"/>
</dbReference>
<reference evidence="3" key="1">
    <citation type="journal article" date="2013" name="Nat. Genet.">
        <title>The draft genomes of soft-shell turtle and green sea turtle yield insights into the development and evolution of the turtle-specific body plan.</title>
        <authorList>
            <person name="Wang Z."/>
            <person name="Pascual-Anaya J."/>
            <person name="Zadissa A."/>
            <person name="Li W."/>
            <person name="Niimura Y."/>
            <person name="Huang Z."/>
            <person name="Li C."/>
            <person name="White S."/>
            <person name="Xiong Z."/>
            <person name="Fang D."/>
            <person name="Wang B."/>
            <person name="Ming Y."/>
            <person name="Chen Y."/>
            <person name="Zheng Y."/>
            <person name="Kuraku S."/>
            <person name="Pignatelli M."/>
            <person name="Herrero J."/>
            <person name="Beal K."/>
            <person name="Nozawa M."/>
            <person name="Li Q."/>
            <person name="Wang J."/>
            <person name="Zhang H."/>
            <person name="Yu L."/>
            <person name="Shigenobu S."/>
            <person name="Wang J."/>
            <person name="Liu J."/>
            <person name="Flicek P."/>
            <person name="Searle S."/>
            <person name="Wang J."/>
            <person name="Kuratani S."/>
            <person name="Yin Y."/>
            <person name="Aken B."/>
            <person name="Zhang G."/>
            <person name="Irie N."/>
        </authorList>
    </citation>
    <scope>NUCLEOTIDE SEQUENCE [LARGE SCALE GENOMIC DNA]</scope>
</reference>
<name>M7BX19_CHEMY</name>
<feature type="compositionally biased region" description="Polar residues" evidence="1">
    <location>
        <begin position="15"/>
        <end position="24"/>
    </location>
</feature>
<dbReference type="AlphaFoldDB" id="M7BX19"/>
<protein>
    <recommendedName>
        <fullName evidence="4">Lamina-associated polypeptide 2 alpha C-terminal domain-containing protein</fullName>
    </recommendedName>
</protein>
<feature type="compositionally biased region" description="Low complexity" evidence="1">
    <location>
        <begin position="337"/>
        <end position="351"/>
    </location>
</feature>
<evidence type="ECO:0008006" key="4">
    <source>
        <dbReference type="Google" id="ProtNLM"/>
    </source>
</evidence>
<dbReference type="Proteomes" id="UP000031443">
    <property type="component" value="Unassembled WGS sequence"/>
</dbReference>
<proteinExistence type="predicted"/>
<dbReference type="Gene3D" id="1.10.287.3160">
    <property type="match status" value="1"/>
</dbReference>
<feature type="compositionally biased region" description="Acidic residues" evidence="1">
    <location>
        <begin position="1"/>
        <end position="11"/>
    </location>
</feature>
<feature type="region of interest" description="Disordered" evidence="1">
    <location>
        <begin position="1"/>
        <end position="40"/>
    </location>
</feature>
<organism evidence="2 3">
    <name type="scientific">Chelonia mydas</name>
    <name type="common">Green sea-turtle</name>
    <name type="synonym">Chelonia agassizi</name>
    <dbReference type="NCBI Taxonomy" id="8469"/>
    <lineage>
        <taxon>Eukaryota</taxon>
        <taxon>Metazoa</taxon>
        <taxon>Chordata</taxon>
        <taxon>Craniata</taxon>
        <taxon>Vertebrata</taxon>
        <taxon>Euteleostomi</taxon>
        <taxon>Archelosauria</taxon>
        <taxon>Testudinata</taxon>
        <taxon>Testudines</taxon>
        <taxon>Cryptodira</taxon>
        <taxon>Durocryptodira</taxon>
        <taxon>Americhelydia</taxon>
        <taxon>Chelonioidea</taxon>
        <taxon>Cheloniidae</taxon>
        <taxon>Chelonia</taxon>
    </lineage>
</organism>
<evidence type="ECO:0000313" key="2">
    <source>
        <dbReference type="EMBL" id="EMP32667.1"/>
    </source>
</evidence>
<feature type="region of interest" description="Disordered" evidence="1">
    <location>
        <begin position="299"/>
        <end position="361"/>
    </location>
</feature>
<keyword evidence="3" id="KW-1185">Reference proteome</keyword>
<accession>M7BX19</accession>
<evidence type="ECO:0000256" key="1">
    <source>
        <dbReference type="SAM" id="MobiDB-lite"/>
    </source>
</evidence>
<sequence>MEDGEQEDQPEGVEQQLTSSSSPSEAVVGTEVSGPLPINHRAHQELLRRVAQNLGLPAEETVEQEDPLVDILSPKSPSSIALPLIKTIQSNYKTVWQTPASSAPTAKGVEHKYFAPSKGCEFLFCHPSPCSLVVSAVNERQRYGQQAPAPKAKEAKRLDLFGRKVYSSGGLQLRIVNQQAIFNRHNFNSWAVMGKFKDSLPQGSQQEFTALVDEGKGVAKTSLQASLDSADTAARTVPSGVVMRRSAWLQESGLPPEVQNTLQDLPFEGSGLFSDQTDARLHSLKDSRAMLKSLGMHTPATQRKPFKPEPPPQRQSQPHHRHESYRRRGRDNRRWHNNNNNNAPGQNQGQRKPQPGTKPGF</sequence>
<gene>
    <name evidence="2" type="ORF">UY3_10192</name>
</gene>